<keyword evidence="3" id="KW-1185">Reference proteome</keyword>
<comment type="similarity">
    <text evidence="1">Belongs to the ComF/GntX family.</text>
</comment>
<dbReference type="Proteomes" id="UP000077317">
    <property type="component" value="Chromosome"/>
</dbReference>
<dbReference type="SUPFAM" id="SSF53271">
    <property type="entry name" value="PRTase-like"/>
    <property type="match status" value="1"/>
</dbReference>
<protein>
    <submittedName>
        <fullName evidence="2">Competence protein</fullName>
    </submittedName>
</protein>
<proteinExistence type="inferred from homology"/>
<dbReference type="AlphaFoldDB" id="A0A172Q8T3"/>
<dbReference type="STRING" id="1811193.A0O21_07155"/>
<accession>A0A172Q8T3</accession>
<evidence type="ECO:0000313" key="3">
    <source>
        <dbReference type="Proteomes" id="UP000077317"/>
    </source>
</evidence>
<evidence type="ECO:0000256" key="1">
    <source>
        <dbReference type="ARBA" id="ARBA00008007"/>
    </source>
</evidence>
<name>A0A172Q8T3_9STRE</name>
<dbReference type="PANTHER" id="PTHR47505:SF1">
    <property type="entry name" value="DNA UTILIZATION PROTEIN YHGH"/>
    <property type="match status" value="1"/>
</dbReference>
<reference evidence="2 3" key="1">
    <citation type="journal article" date="2016" name="Int. J. Syst. Evol. Microbiol.">
        <title>Streptococcuspantholopis sp. nov., isolated from faeces of the Tibetan antelope (Pantholops hodgsonii).</title>
        <authorList>
            <person name="Bai X."/>
            <person name="Xiong Y."/>
            <person name="Lu S."/>
            <person name="Jin D."/>
            <person name="Lai X."/>
            <person name="Yang J."/>
            <person name="Niu L."/>
            <person name="Hu S."/>
            <person name="Meng X."/>
            <person name="Pu J."/>
            <person name="Ye C."/>
            <person name="Xu J."/>
        </authorList>
    </citation>
    <scope>NUCLEOTIDE SEQUENCE [LARGE SCALE GENOMIC DNA]</scope>
    <source>
        <strain evidence="2 3">TA 26</strain>
    </source>
</reference>
<dbReference type="RefSeq" id="WP_067063540.1">
    <property type="nucleotide sequence ID" value="NZ_CP014699.1"/>
</dbReference>
<gene>
    <name evidence="2" type="ORF">A0O21_07155</name>
</gene>
<sequence length="220" mass="25672">MHCLLCQGSIKPKEIFLDIIFLKNSGHLICPSCWQSFERIGPDHCPSCFKNQCKGKCSDCLYWEKKGIAVCHKALFIYNQAMKEYFSRYKFQGDYLLRKVFASELKACLSRYKYYSIVPVPLGQERYEKRKFNQVEGLLEAANIDYINLLSRSDSVQQSSRSKKERLHKNLGFKLKKYRKYPDNILIVDDIYTTGATLQSLKKLLYENGIKNVKTFSLAR</sequence>
<dbReference type="InterPro" id="IPR000836">
    <property type="entry name" value="PRTase_dom"/>
</dbReference>
<dbReference type="CDD" id="cd06223">
    <property type="entry name" value="PRTases_typeI"/>
    <property type="match status" value="1"/>
</dbReference>
<dbReference type="KEGG" id="spat:A0O21_07155"/>
<dbReference type="InterPro" id="IPR029057">
    <property type="entry name" value="PRTase-like"/>
</dbReference>
<dbReference type="InterPro" id="IPR051910">
    <property type="entry name" value="ComF/GntX_DNA_util-trans"/>
</dbReference>
<reference evidence="3" key="2">
    <citation type="submission" date="2016-03" db="EMBL/GenBank/DDBJ databases">
        <title>Streptococcus antelopensis sp. nov., isolated from the feces of the Tibetan antelope (Pantholops hodgsonii) in Hoh Xil National Nature Reserve, Qinghai, China.</title>
        <authorList>
            <person name="Bai X."/>
        </authorList>
    </citation>
    <scope>NUCLEOTIDE SEQUENCE [LARGE SCALE GENOMIC DNA]</scope>
    <source>
        <strain evidence="3">TA 26</strain>
    </source>
</reference>
<dbReference type="EMBL" id="CP014699">
    <property type="protein sequence ID" value="AND79805.1"/>
    <property type="molecule type" value="Genomic_DNA"/>
</dbReference>
<dbReference type="OrthoDB" id="9779910at2"/>
<dbReference type="PANTHER" id="PTHR47505">
    <property type="entry name" value="DNA UTILIZATION PROTEIN YHGH"/>
    <property type="match status" value="1"/>
</dbReference>
<organism evidence="2 3">
    <name type="scientific">Streptococcus pantholopis</name>
    <dbReference type="NCBI Taxonomy" id="1811193"/>
    <lineage>
        <taxon>Bacteria</taxon>
        <taxon>Bacillati</taxon>
        <taxon>Bacillota</taxon>
        <taxon>Bacilli</taxon>
        <taxon>Lactobacillales</taxon>
        <taxon>Streptococcaceae</taxon>
        <taxon>Streptococcus</taxon>
    </lineage>
</organism>
<dbReference type="Gene3D" id="3.40.50.2020">
    <property type="match status" value="1"/>
</dbReference>
<evidence type="ECO:0000313" key="2">
    <source>
        <dbReference type="EMBL" id="AND79805.1"/>
    </source>
</evidence>